<evidence type="ECO:0000313" key="3">
    <source>
        <dbReference type="Proteomes" id="UP000198976"/>
    </source>
</evidence>
<dbReference type="Pfam" id="PF04073">
    <property type="entry name" value="tRNA_edit"/>
    <property type="match status" value="1"/>
</dbReference>
<organism evidence="2 3">
    <name type="scientific">Schaalia radingae</name>
    <dbReference type="NCBI Taxonomy" id="131110"/>
    <lineage>
        <taxon>Bacteria</taxon>
        <taxon>Bacillati</taxon>
        <taxon>Actinomycetota</taxon>
        <taxon>Actinomycetes</taxon>
        <taxon>Actinomycetales</taxon>
        <taxon>Actinomycetaceae</taxon>
        <taxon>Schaalia</taxon>
    </lineage>
</organism>
<dbReference type="Gene3D" id="3.90.960.10">
    <property type="entry name" value="YbaK/aminoacyl-tRNA synthetase-associated domain"/>
    <property type="match status" value="1"/>
</dbReference>
<sequence>MSIELDGTATWLPALEHLDLLADPTAKALQELAKREPELAAQALVADIDPDYADTEAMTEHYQMNLALSCNCVLIAGKRNGDERVAAAVVRATTRADVNHVIKKTLDVRKCSFWPQDKAVEASGMEYGGITPVGVPPQWRLLLDPRVIVDMCVIGSGLRRSKLAVPGELLAALPGAEVIEGLAQPVSEQA</sequence>
<dbReference type="EMBL" id="LT629792">
    <property type="protein sequence ID" value="SDT90753.1"/>
    <property type="molecule type" value="Genomic_DNA"/>
</dbReference>
<dbReference type="InterPro" id="IPR007214">
    <property type="entry name" value="YbaK/aa-tRNA-synth-assoc-dom"/>
</dbReference>
<feature type="domain" description="YbaK/aminoacyl-tRNA synthetase-associated" evidence="1">
    <location>
        <begin position="50"/>
        <end position="170"/>
    </location>
</feature>
<accession>A0ABY0V6K3</accession>
<dbReference type="Proteomes" id="UP000198976">
    <property type="component" value="Chromosome I"/>
</dbReference>
<name>A0ABY0V6K3_9ACTO</name>
<reference evidence="2 3" key="1">
    <citation type="submission" date="2016-10" db="EMBL/GenBank/DDBJ databases">
        <authorList>
            <person name="Varghese N."/>
            <person name="Submissions S."/>
        </authorList>
    </citation>
    <scope>NUCLEOTIDE SEQUENCE [LARGE SCALE GENOMIC DNA]</scope>
    <source>
        <strain evidence="2 3">DSM 9169</strain>
    </source>
</reference>
<dbReference type="SUPFAM" id="SSF55826">
    <property type="entry name" value="YbaK/ProRS associated domain"/>
    <property type="match status" value="1"/>
</dbReference>
<dbReference type="InterPro" id="IPR036754">
    <property type="entry name" value="YbaK/aa-tRNA-synt-asso_dom_sf"/>
</dbReference>
<keyword evidence="3" id="KW-1185">Reference proteome</keyword>
<proteinExistence type="predicted"/>
<gene>
    <name evidence="2" type="ORF">SAMN04489714_0778</name>
</gene>
<evidence type="ECO:0000313" key="2">
    <source>
        <dbReference type="EMBL" id="SDT90753.1"/>
    </source>
</evidence>
<protein>
    <submittedName>
        <fullName evidence="2">Cys-tRNA(Pro) deacylase, prolyl-tRNA editing enzyme YbaK/EbsC</fullName>
    </submittedName>
</protein>
<dbReference type="RefSeq" id="WP_058236430.1">
    <property type="nucleotide sequence ID" value="NZ_LT629792.1"/>
</dbReference>
<evidence type="ECO:0000259" key="1">
    <source>
        <dbReference type="Pfam" id="PF04073"/>
    </source>
</evidence>